<dbReference type="RefSeq" id="XP_040785402.1">
    <property type="nucleotide sequence ID" value="XM_040926703.1"/>
</dbReference>
<dbReference type="SUPFAM" id="SSF48403">
    <property type="entry name" value="Ankyrin repeat"/>
    <property type="match status" value="1"/>
</dbReference>
<dbReference type="AlphaFoldDB" id="A0A9P4L618"/>
<evidence type="ECO:0008006" key="3">
    <source>
        <dbReference type="Google" id="ProtNLM"/>
    </source>
</evidence>
<gene>
    <name evidence="1" type="ORF">K460DRAFT_134979</name>
</gene>
<dbReference type="OrthoDB" id="3800086at2759"/>
<proteinExistence type="predicted"/>
<organism evidence="1 2">
    <name type="scientific">Cucurbitaria berberidis CBS 394.84</name>
    <dbReference type="NCBI Taxonomy" id="1168544"/>
    <lineage>
        <taxon>Eukaryota</taxon>
        <taxon>Fungi</taxon>
        <taxon>Dikarya</taxon>
        <taxon>Ascomycota</taxon>
        <taxon>Pezizomycotina</taxon>
        <taxon>Dothideomycetes</taxon>
        <taxon>Pleosporomycetidae</taxon>
        <taxon>Pleosporales</taxon>
        <taxon>Pleosporineae</taxon>
        <taxon>Cucurbitariaceae</taxon>
        <taxon>Cucurbitaria</taxon>
    </lineage>
</organism>
<dbReference type="InterPro" id="IPR036770">
    <property type="entry name" value="Ankyrin_rpt-contain_sf"/>
</dbReference>
<reference evidence="1" key="1">
    <citation type="submission" date="2020-01" db="EMBL/GenBank/DDBJ databases">
        <authorList>
            <consortium name="DOE Joint Genome Institute"/>
            <person name="Haridas S."/>
            <person name="Albert R."/>
            <person name="Binder M."/>
            <person name="Bloem J."/>
            <person name="Labutti K."/>
            <person name="Salamov A."/>
            <person name="Andreopoulos B."/>
            <person name="Baker S.E."/>
            <person name="Barry K."/>
            <person name="Bills G."/>
            <person name="Bluhm B.H."/>
            <person name="Cannon C."/>
            <person name="Castanera R."/>
            <person name="Culley D.E."/>
            <person name="Daum C."/>
            <person name="Ezra D."/>
            <person name="Gonzalez J.B."/>
            <person name="Henrissat B."/>
            <person name="Kuo A."/>
            <person name="Liang C."/>
            <person name="Lipzen A."/>
            <person name="Lutzoni F."/>
            <person name="Magnuson J."/>
            <person name="Mondo S."/>
            <person name="Nolan M."/>
            <person name="Ohm R."/>
            <person name="Pangilinan J."/>
            <person name="Park H.-J."/>
            <person name="Ramirez L."/>
            <person name="Alfaro M."/>
            <person name="Sun H."/>
            <person name="Tritt A."/>
            <person name="Yoshinaga Y."/>
            <person name="Zwiers L.-H."/>
            <person name="Turgeon B.G."/>
            <person name="Goodwin S.B."/>
            <person name="Spatafora J.W."/>
            <person name="Crous P.W."/>
            <person name="Grigoriev I.V."/>
        </authorList>
    </citation>
    <scope>NUCLEOTIDE SEQUENCE</scope>
    <source>
        <strain evidence="1">CBS 394.84</strain>
    </source>
</reference>
<name>A0A9P4L618_9PLEO</name>
<dbReference type="EMBL" id="ML976617">
    <property type="protein sequence ID" value="KAF1842839.1"/>
    <property type="molecule type" value="Genomic_DNA"/>
</dbReference>
<evidence type="ECO:0000313" key="2">
    <source>
        <dbReference type="Proteomes" id="UP000800039"/>
    </source>
</evidence>
<dbReference type="Gene3D" id="1.25.40.20">
    <property type="entry name" value="Ankyrin repeat-containing domain"/>
    <property type="match status" value="1"/>
</dbReference>
<keyword evidence="2" id="KW-1185">Reference proteome</keyword>
<comment type="caution">
    <text evidence="1">The sequence shown here is derived from an EMBL/GenBank/DDBJ whole genome shotgun (WGS) entry which is preliminary data.</text>
</comment>
<accession>A0A9P4L618</accession>
<protein>
    <recommendedName>
        <fullName evidence="3">Fungal N-terminal domain-containing protein</fullName>
    </recommendedName>
</protein>
<sequence length="770" mass="87137">MSGALEIAAGAFAVVGAADVAVRTGREVYGFLRNLVDAPDDINRLCDLIRDTTMLAETSKQCLERLSKPKSLANTYGAISSLDVSLRGINRELQSLRLLSSRFKGTTKTWGRVRYVLDERKTGKALENLERSKVLLGNALILACRELSAIDLLHTESLIRHCYEEHGLQIHTLAEALSTQLDDHRHELDFTLKEQHQQTLQKHKTHSKAFSSVHRSHAKILSRQACLVRSSTHIHKQTANISRNLTETQRIVTKEHQKTREILSADFENIISNKIEALSKPSAKRYKTAFSPNRDIHFFGERRDMIMAYLLLVKSHIEAIIQHIMAHAGGELSLQDIARLQYEFEHLIASAAQEEAASHFASTSTSLDQWFYSEDIARSSDRARKRTSKSPNDGTNAASVKEEAYTYLHAHRRLESTQQSFSHDTPFGNLRIHVPRQAGTPKVRQVSDEVGFSFTCGIGQSIHAISARFLRDLSNGRSPKLYTQLNVFTVSESDERYNDLFATGTIEEIDAALRQGVISPYHINREGRNMCLYFAAENARTDLFDYLESQGIGVSALNHDFSVVAGLFKRSMSNDGRLKLEASVDHVLEKVYDSSSFLFETAMNMLLWDYYKGRPRSLLKEHLHRLEKENLIPNPTSSTIDDSPWDWESVSRTIRPLMGSGAYVDSTGSLGRNRIQRCFSVLALDDSPGDPKAVEEIANALIGAGVDIHHRDNDGLTPSMYARKHGRWSEWLIALERNGKFIEDVVREEKSEWLLEENWQETWKQKYARS</sequence>
<dbReference type="GeneID" id="63843955"/>
<evidence type="ECO:0000313" key="1">
    <source>
        <dbReference type="EMBL" id="KAF1842839.1"/>
    </source>
</evidence>
<dbReference type="Proteomes" id="UP000800039">
    <property type="component" value="Unassembled WGS sequence"/>
</dbReference>